<dbReference type="SUPFAM" id="SSF47413">
    <property type="entry name" value="lambda repressor-like DNA-binding domains"/>
    <property type="match status" value="1"/>
</dbReference>
<keyword evidence="4" id="KW-0804">Transcription</keyword>
<dbReference type="EMBL" id="JACEQY010000015">
    <property type="protein sequence ID" value="MBA4862864.1"/>
    <property type="molecule type" value="Genomic_DNA"/>
</dbReference>
<dbReference type="CDD" id="cd06288">
    <property type="entry name" value="PBP1_sucrose_transcription_regulator"/>
    <property type="match status" value="1"/>
</dbReference>
<evidence type="ECO:0000256" key="1">
    <source>
        <dbReference type="ARBA" id="ARBA00022491"/>
    </source>
</evidence>
<proteinExistence type="predicted"/>
<evidence type="ECO:0000313" key="6">
    <source>
        <dbReference type="EMBL" id="MBA4862864.1"/>
    </source>
</evidence>
<dbReference type="Gene3D" id="1.10.260.40">
    <property type="entry name" value="lambda repressor-like DNA-binding domains"/>
    <property type="match status" value="1"/>
</dbReference>
<keyword evidence="1" id="KW-0678">Repressor</keyword>
<protein>
    <submittedName>
        <fullName evidence="6">LacI family DNA-binding transcriptional regulator</fullName>
    </submittedName>
</protein>
<comment type="caution">
    <text evidence="6">The sequence shown here is derived from an EMBL/GenBank/DDBJ whole genome shotgun (WGS) entry which is preliminary data.</text>
</comment>
<accession>A0A7W2D162</accession>
<keyword evidence="2" id="KW-0805">Transcription regulation</keyword>
<dbReference type="PANTHER" id="PTHR30146">
    <property type="entry name" value="LACI-RELATED TRANSCRIPTIONAL REPRESSOR"/>
    <property type="match status" value="1"/>
</dbReference>
<dbReference type="Pfam" id="PF00356">
    <property type="entry name" value="LacI"/>
    <property type="match status" value="1"/>
</dbReference>
<reference evidence="6 7" key="1">
    <citation type="submission" date="2020-07" db="EMBL/GenBank/DDBJ databases">
        <title>Streptomyces isolated from Indian soil.</title>
        <authorList>
            <person name="Mandal S."/>
            <person name="Maiti P.K."/>
        </authorList>
    </citation>
    <scope>NUCLEOTIDE SEQUENCE [LARGE SCALE GENOMIC DNA]</scope>
    <source>
        <strain evidence="6 7">PSKA54</strain>
    </source>
</reference>
<dbReference type="AlphaFoldDB" id="A0A7W2D162"/>
<feature type="domain" description="HTH lacI-type" evidence="5">
    <location>
        <begin position="21"/>
        <end position="77"/>
    </location>
</feature>
<gene>
    <name evidence="6" type="ORF">H1V43_15965</name>
</gene>
<sequence>MSRPPSGRRGLEVATNKTQRVTMSDVARHAGVSRTTVSFVLNDKPGAAIPDETRRRILEAIDELGYRPNAGARALAAKRSGWFGLITEIVTGPFAAEVITGAQSRAWGDRRFLLIAASEGDPAQEAAALDQMLEHRVEGLLYATTWHRAVTLPKAVREVPTVLINCYDSEGELPCILPDEESGGYRATRWLLDAGHTGIGFINLDPAIPAAIGRREGYERALREAGITPDPSLVIPGWATADGAYTAACELLDRPAADRPTALFCGNDRMAMGAYDAIKERGLRIPHDVAVVGFDNQELIAAYLRPKLTTLALPFEAMGTKGVDMLAALAAGQPLDTHRVTIDCPLLERSSV</sequence>
<evidence type="ECO:0000256" key="4">
    <source>
        <dbReference type="ARBA" id="ARBA00023163"/>
    </source>
</evidence>
<dbReference type="Pfam" id="PF13377">
    <property type="entry name" value="Peripla_BP_3"/>
    <property type="match status" value="1"/>
</dbReference>
<evidence type="ECO:0000256" key="3">
    <source>
        <dbReference type="ARBA" id="ARBA00023125"/>
    </source>
</evidence>
<name>A0A7W2D162_9ACTN</name>
<dbReference type="CDD" id="cd01392">
    <property type="entry name" value="HTH_LacI"/>
    <property type="match status" value="1"/>
</dbReference>
<dbReference type="SMART" id="SM00354">
    <property type="entry name" value="HTH_LACI"/>
    <property type="match status" value="1"/>
</dbReference>
<dbReference type="PROSITE" id="PS50932">
    <property type="entry name" value="HTH_LACI_2"/>
    <property type="match status" value="1"/>
</dbReference>
<evidence type="ECO:0000313" key="7">
    <source>
        <dbReference type="Proteomes" id="UP000586976"/>
    </source>
</evidence>
<dbReference type="GO" id="GO:0003700">
    <property type="term" value="F:DNA-binding transcription factor activity"/>
    <property type="evidence" value="ECO:0007669"/>
    <property type="project" value="TreeGrafter"/>
</dbReference>
<evidence type="ECO:0000259" key="5">
    <source>
        <dbReference type="PROSITE" id="PS50932"/>
    </source>
</evidence>
<dbReference type="GO" id="GO:0000976">
    <property type="term" value="F:transcription cis-regulatory region binding"/>
    <property type="evidence" value="ECO:0007669"/>
    <property type="project" value="TreeGrafter"/>
</dbReference>
<evidence type="ECO:0000256" key="2">
    <source>
        <dbReference type="ARBA" id="ARBA00023015"/>
    </source>
</evidence>
<dbReference type="Gene3D" id="3.40.50.2300">
    <property type="match status" value="2"/>
</dbReference>
<dbReference type="Proteomes" id="UP000586976">
    <property type="component" value="Unassembled WGS sequence"/>
</dbReference>
<keyword evidence="3 6" id="KW-0238">DNA-binding</keyword>
<dbReference type="InterPro" id="IPR010982">
    <property type="entry name" value="Lambda_DNA-bd_dom_sf"/>
</dbReference>
<keyword evidence="7" id="KW-1185">Reference proteome</keyword>
<dbReference type="InterPro" id="IPR046335">
    <property type="entry name" value="LacI/GalR-like_sensor"/>
</dbReference>
<dbReference type="PROSITE" id="PS00356">
    <property type="entry name" value="HTH_LACI_1"/>
    <property type="match status" value="1"/>
</dbReference>
<dbReference type="InterPro" id="IPR000843">
    <property type="entry name" value="HTH_LacI"/>
</dbReference>
<dbReference type="InterPro" id="IPR028082">
    <property type="entry name" value="Peripla_BP_I"/>
</dbReference>
<dbReference type="SUPFAM" id="SSF53822">
    <property type="entry name" value="Periplasmic binding protein-like I"/>
    <property type="match status" value="1"/>
</dbReference>
<dbReference type="PANTHER" id="PTHR30146:SF148">
    <property type="entry name" value="HTH-TYPE TRANSCRIPTIONAL REPRESSOR PURR-RELATED"/>
    <property type="match status" value="1"/>
</dbReference>
<organism evidence="6 7">
    <name type="scientific">Streptomyces himalayensis subsp. aureolus</name>
    <dbReference type="NCBI Taxonomy" id="2758039"/>
    <lineage>
        <taxon>Bacteria</taxon>
        <taxon>Bacillati</taxon>
        <taxon>Actinomycetota</taxon>
        <taxon>Actinomycetes</taxon>
        <taxon>Kitasatosporales</taxon>
        <taxon>Streptomycetaceae</taxon>
        <taxon>Streptomyces</taxon>
        <taxon>Streptomyces himalayensis</taxon>
    </lineage>
</organism>